<dbReference type="InterPro" id="IPR057252">
    <property type="entry name" value="CoiA_C"/>
</dbReference>
<feature type="domain" description="Competence protein CoiA nuclease-like" evidence="1">
    <location>
        <begin position="67"/>
        <end position="221"/>
    </location>
</feature>
<protein>
    <recommendedName>
        <fullName evidence="6">Competence protein CoiA</fullName>
    </recommendedName>
</protein>
<gene>
    <name evidence="4" type="ORF">FHP05_10330</name>
</gene>
<comment type="caution">
    <text evidence="4">The sequence shown here is derived from an EMBL/GenBank/DDBJ whole genome shotgun (WGS) entry which is preliminary data.</text>
</comment>
<evidence type="ECO:0000313" key="4">
    <source>
        <dbReference type="EMBL" id="TXL64075.1"/>
    </source>
</evidence>
<dbReference type="PIRSF" id="PIRSF007487">
    <property type="entry name" value="Competence-induced_CoiA_bac"/>
    <property type="match status" value="1"/>
</dbReference>
<dbReference type="Pfam" id="PF25166">
    <property type="entry name" value="CoiA_C"/>
    <property type="match status" value="1"/>
</dbReference>
<sequence length="393" mass="46581">MLQAKNKRGKMISLVSLSKAEIKELKNQDSFFCPACKEQVMIKAGLKNIPHFSHLPDSTCPTNHGGEGNYHMKGKLSLYEWLRGENQAVQLETYLSTIQQRPDILVERNRRKIAIEYQCARITKEEIIKRQVGYQKLGIIPIWILGAKLLKRIGKNHLQLDPFTRHFIHQFNKTLPPTLYYFCPHTDSLTIVTDFHMTSSTRALAKFKKVSIKKLVFSNLFPVNYFTKQELLYLWKKEKRYFRMRPRHRLSGTELNWHHWLYHQQTHFEYLPSIIYLPVYSSYLMKTPLENWQSRLYLQCIHPLSKGETFSWQECIYLLQNHIHDFSNYPSLASPRHPVQQYLQILMKLSILEKISPNNYRKLKDVHMYSHLEEALKGDNMLLNYLTSMLEHA</sequence>
<evidence type="ECO:0000259" key="3">
    <source>
        <dbReference type="Pfam" id="PF25166"/>
    </source>
</evidence>
<dbReference type="InterPro" id="IPR010330">
    <property type="entry name" value="CoiA_nuc"/>
</dbReference>
<dbReference type="InterPro" id="IPR057253">
    <property type="entry name" value="CoiA-like_N"/>
</dbReference>
<dbReference type="Proteomes" id="UP000321574">
    <property type="component" value="Unassembled WGS sequence"/>
</dbReference>
<accession>A0A5C8NT86</accession>
<evidence type="ECO:0008006" key="6">
    <source>
        <dbReference type="Google" id="ProtNLM"/>
    </source>
</evidence>
<dbReference type="Pfam" id="PF25164">
    <property type="entry name" value="CoiA_N"/>
    <property type="match status" value="1"/>
</dbReference>
<reference evidence="4 5" key="1">
    <citation type="submission" date="2019-06" db="EMBL/GenBank/DDBJ databases">
        <title>Cerasibacillus sp. nov., isolated from maize field.</title>
        <authorList>
            <person name="Lin S.-Y."/>
            <person name="Tsai C.-F."/>
            <person name="Young C.-C."/>
        </authorList>
    </citation>
    <scope>NUCLEOTIDE SEQUENCE [LARGE SCALE GENOMIC DNA]</scope>
    <source>
        <strain evidence="4 5">CC-CFT480</strain>
    </source>
</reference>
<dbReference type="OrthoDB" id="3784230at2"/>
<organism evidence="4 5">
    <name type="scientific">Cerasibacillus terrae</name>
    <dbReference type="NCBI Taxonomy" id="2498845"/>
    <lineage>
        <taxon>Bacteria</taxon>
        <taxon>Bacillati</taxon>
        <taxon>Bacillota</taxon>
        <taxon>Bacilli</taxon>
        <taxon>Bacillales</taxon>
        <taxon>Bacillaceae</taxon>
        <taxon>Cerasibacillus</taxon>
    </lineage>
</organism>
<feature type="domain" description="Competence protein CoiA C-terminal" evidence="3">
    <location>
        <begin position="235"/>
        <end position="376"/>
    </location>
</feature>
<dbReference type="Pfam" id="PF06054">
    <property type="entry name" value="CoiA_nuc"/>
    <property type="match status" value="1"/>
</dbReference>
<name>A0A5C8NT86_9BACI</name>
<dbReference type="EMBL" id="VDUW01000006">
    <property type="protein sequence ID" value="TXL64075.1"/>
    <property type="molecule type" value="Genomic_DNA"/>
</dbReference>
<evidence type="ECO:0000259" key="1">
    <source>
        <dbReference type="Pfam" id="PF06054"/>
    </source>
</evidence>
<feature type="domain" description="Competence protein CoiA-like N-terminal" evidence="2">
    <location>
        <begin position="16"/>
        <end position="62"/>
    </location>
</feature>
<dbReference type="InterPro" id="IPR021176">
    <property type="entry name" value="Competence-induced_CoiA"/>
</dbReference>
<evidence type="ECO:0000259" key="2">
    <source>
        <dbReference type="Pfam" id="PF25164"/>
    </source>
</evidence>
<evidence type="ECO:0000313" key="5">
    <source>
        <dbReference type="Proteomes" id="UP000321574"/>
    </source>
</evidence>
<proteinExistence type="predicted"/>
<dbReference type="AlphaFoldDB" id="A0A5C8NT86"/>
<dbReference type="RefSeq" id="WP_147667965.1">
    <property type="nucleotide sequence ID" value="NZ_VDUW01000006.1"/>
</dbReference>
<keyword evidence="5" id="KW-1185">Reference proteome</keyword>